<accession>A0AAU9FBZ5</accession>
<name>A0AAU9FBZ5_DROMD</name>
<evidence type="ECO:0000313" key="6">
    <source>
        <dbReference type="Proteomes" id="UP001500889"/>
    </source>
</evidence>
<dbReference type="InterPro" id="IPR017939">
    <property type="entry name" value="G-Glutamylcylcotransferase"/>
</dbReference>
<proteinExistence type="predicted"/>
<evidence type="ECO:0000313" key="5">
    <source>
        <dbReference type="EMBL" id="BFF93208.1"/>
    </source>
</evidence>
<dbReference type="CDD" id="cd06661">
    <property type="entry name" value="GGCT_like"/>
    <property type="match status" value="1"/>
</dbReference>
<dbReference type="PANTHER" id="PTHR12935:SF0">
    <property type="entry name" value="GAMMA-GLUTAMYLCYCLOTRANSFERASE"/>
    <property type="match status" value="1"/>
</dbReference>
<organism evidence="5 6">
    <name type="scientific">Drosophila madeirensis</name>
    <name type="common">Fruit fly</name>
    <dbReference type="NCBI Taxonomy" id="30013"/>
    <lineage>
        <taxon>Eukaryota</taxon>
        <taxon>Metazoa</taxon>
        <taxon>Ecdysozoa</taxon>
        <taxon>Arthropoda</taxon>
        <taxon>Hexapoda</taxon>
        <taxon>Insecta</taxon>
        <taxon>Pterygota</taxon>
        <taxon>Neoptera</taxon>
        <taxon>Endopterygota</taxon>
        <taxon>Diptera</taxon>
        <taxon>Brachycera</taxon>
        <taxon>Muscomorpha</taxon>
        <taxon>Ephydroidea</taxon>
        <taxon>Drosophilidae</taxon>
        <taxon>Drosophila</taxon>
        <taxon>Sophophora</taxon>
    </lineage>
</organism>
<dbReference type="InterPro" id="IPR036568">
    <property type="entry name" value="GGCT-like_sf"/>
</dbReference>
<keyword evidence="6" id="KW-1185">Reference proteome</keyword>
<dbReference type="EMBL" id="AP029264">
    <property type="protein sequence ID" value="BFF93208.1"/>
    <property type="molecule type" value="Genomic_DNA"/>
</dbReference>
<feature type="chain" id="PRO_5043784500" description="gamma-glutamylcyclotransferase" evidence="4">
    <location>
        <begin position="23"/>
        <end position="230"/>
    </location>
</feature>
<dbReference type="Gene3D" id="3.10.490.10">
    <property type="entry name" value="Gamma-glutamyl cyclotransferase-like"/>
    <property type="match status" value="1"/>
</dbReference>
<gene>
    <name evidence="5" type="ORF">DMAD_11099</name>
</gene>
<evidence type="ECO:0000256" key="4">
    <source>
        <dbReference type="SAM" id="SignalP"/>
    </source>
</evidence>
<protein>
    <recommendedName>
        <fullName evidence="1">gamma-glutamylcyclotransferase</fullName>
        <ecNumber evidence="1">4.3.2.9</ecNumber>
    </recommendedName>
</protein>
<evidence type="ECO:0000256" key="1">
    <source>
        <dbReference type="ARBA" id="ARBA00012346"/>
    </source>
</evidence>
<dbReference type="PANTHER" id="PTHR12935">
    <property type="entry name" value="GAMMA-GLUTAMYLCYCLOTRANSFERASE"/>
    <property type="match status" value="1"/>
</dbReference>
<feature type="binding site" evidence="3">
    <location>
        <begin position="54"/>
        <end position="59"/>
    </location>
    <ligand>
        <name>substrate</name>
    </ligand>
</feature>
<feature type="binding site" evidence="3">
    <location>
        <position position="184"/>
    </location>
    <ligand>
        <name>substrate</name>
    </ligand>
</feature>
<feature type="signal peptide" evidence="4">
    <location>
        <begin position="1"/>
        <end position="22"/>
    </location>
</feature>
<dbReference type="AlphaFoldDB" id="A0AAU9FBZ5"/>
<evidence type="ECO:0000256" key="3">
    <source>
        <dbReference type="PIRSR" id="PIRSR617939-2"/>
    </source>
</evidence>
<dbReference type="InterPro" id="IPR013024">
    <property type="entry name" value="GGCT-like"/>
</dbReference>
<keyword evidence="2" id="KW-0456">Lyase</keyword>
<sequence>MNRKRLTNPVVWLLSSVRISNGCKVGPTSSIRRNISGNDSIEAQPEVHGNKFFYFGFGSNMLAQRIHIQNPTAQRIGAALLSDYRLDFAHESPRWRGASATIVPTPGEHTWGALWEIDLSNMADIDNVHLGTYEATTVCVKLQNEKSHIPARAFMMTKTHLPETNLYDMSPDQVPSERQPSKTYLQCLIKGAMESSIPEEYVTRLRNLKHNGKVVSNLEEILNLQDVCLP</sequence>
<evidence type="ECO:0000256" key="2">
    <source>
        <dbReference type="ARBA" id="ARBA00023239"/>
    </source>
</evidence>
<dbReference type="Pfam" id="PF13772">
    <property type="entry name" value="AIG2_2"/>
    <property type="match status" value="1"/>
</dbReference>
<reference evidence="5 6" key="1">
    <citation type="submission" date="2024-02" db="EMBL/GenBank/DDBJ databases">
        <title>A chromosome-level genome assembly of Drosophila madeirensis, a fruit fly species endemic to Madeira island.</title>
        <authorList>
            <person name="Tomihara K."/>
            <person name="Llopart A."/>
            <person name="Yamamoto D."/>
        </authorList>
    </citation>
    <scope>NUCLEOTIDE SEQUENCE [LARGE SCALE GENOMIC DNA]</scope>
    <source>
        <strain evidence="5 6">RF1</strain>
    </source>
</reference>
<dbReference type="GO" id="GO:0003839">
    <property type="term" value="F:gamma-glutamylcyclotransferase activity"/>
    <property type="evidence" value="ECO:0007669"/>
    <property type="project" value="UniProtKB-EC"/>
</dbReference>
<dbReference type="EC" id="4.3.2.9" evidence="1"/>
<keyword evidence="4" id="KW-0732">Signal</keyword>
<dbReference type="SUPFAM" id="SSF110857">
    <property type="entry name" value="Gamma-glutamyl cyclotransferase-like"/>
    <property type="match status" value="1"/>
</dbReference>
<dbReference type="Proteomes" id="UP001500889">
    <property type="component" value="Chromosome U"/>
</dbReference>